<organism evidence="8 9">
    <name type="scientific">Fomitopsis schrenkii</name>
    <name type="common">Brown rot fungus</name>
    <dbReference type="NCBI Taxonomy" id="2126942"/>
    <lineage>
        <taxon>Eukaryota</taxon>
        <taxon>Fungi</taxon>
        <taxon>Dikarya</taxon>
        <taxon>Basidiomycota</taxon>
        <taxon>Agaricomycotina</taxon>
        <taxon>Agaricomycetes</taxon>
        <taxon>Polyporales</taxon>
        <taxon>Fomitopsis</taxon>
    </lineage>
</organism>
<protein>
    <recommendedName>
        <fullName evidence="7">G-protein coupled receptors family 2 profile 2 domain-containing protein</fullName>
    </recommendedName>
</protein>
<feature type="transmembrane region" description="Helical" evidence="6">
    <location>
        <begin position="66"/>
        <end position="87"/>
    </location>
</feature>
<feature type="transmembrane region" description="Helical" evidence="6">
    <location>
        <begin position="34"/>
        <end position="54"/>
    </location>
</feature>
<feature type="region of interest" description="Disordered" evidence="5">
    <location>
        <begin position="489"/>
        <end position="532"/>
    </location>
</feature>
<evidence type="ECO:0000256" key="3">
    <source>
        <dbReference type="ARBA" id="ARBA00022989"/>
    </source>
</evidence>
<dbReference type="Gene3D" id="1.20.1070.10">
    <property type="entry name" value="Rhodopsin 7-helix transmembrane proteins"/>
    <property type="match status" value="1"/>
</dbReference>
<keyword evidence="3 6" id="KW-1133">Transmembrane helix</keyword>
<dbReference type="InterPro" id="IPR017981">
    <property type="entry name" value="GPCR_2-like_7TM"/>
</dbReference>
<keyword evidence="2 6" id="KW-0812">Transmembrane</keyword>
<evidence type="ECO:0000259" key="7">
    <source>
        <dbReference type="PROSITE" id="PS50261"/>
    </source>
</evidence>
<feature type="compositionally biased region" description="Polar residues" evidence="5">
    <location>
        <begin position="682"/>
        <end position="692"/>
    </location>
</feature>
<dbReference type="AlphaFoldDB" id="S8EIH2"/>
<dbReference type="PANTHER" id="PTHR23112:SF37">
    <property type="entry name" value="G PROTEIN-COUPLED RECEPTOR GPR1"/>
    <property type="match status" value="1"/>
</dbReference>
<dbReference type="GO" id="GO:0007166">
    <property type="term" value="P:cell surface receptor signaling pathway"/>
    <property type="evidence" value="ECO:0007669"/>
    <property type="project" value="InterPro"/>
</dbReference>
<feature type="region of interest" description="Disordered" evidence="5">
    <location>
        <begin position="562"/>
        <end position="726"/>
    </location>
</feature>
<keyword evidence="9" id="KW-1185">Reference proteome</keyword>
<dbReference type="InParanoid" id="S8EIH2"/>
<feature type="transmembrane region" description="Helical" evidence="6">
    <location>
        <begin position="120"/>
        <end position="139"/>
    </location>
</feature>
<feature type="domain" description="G-protein coupled receptors family 2 profile 2" evidence="7">
    <location>
        <begin position="29"/>
        <end position="217"/>
    </location>
</feature>
<dbReference type="HOGENOM" id="CLU_381311_0_0_1"/>
<feature type="transmembrane region" description="Helical" evidence="6">
    <location>
        <begin position="198"/>
        <end position="217"/>
    </location>
</feature>
<dbReference type="GO" id="GO:0007189">
    <property type="term" value="P:adenylate cyclase-activating G protein-coupled receptor signaling pathway"/>
    <property type="evidence" value="ECO:0007669"/>
    <property type="project" value="TreeGrafter"/>
</dbReference>
<proteinExistence type="predicted"/>
<dbReference type="SUPFAM" id="SSF81321">
    <property type="entry name" value="Family A G protein-coupled receptor-like"/>
    <property type="match status" value="1"/>
</dbReference>
<evidence type="ECO:0000256" key="6">
    <source>
        <dbReference type="SAM" id="Phobius"/>
    </source>
</evidence>
<sequence>MATLQKIPGGDNWVLTKVQYTAPEARGLAVEVTFAWLSATAVTMLLAALAISAWNTRKSVNPHLFVRSHVAAYFVSLLWCDLLQAFASMLSVQWLSTGAVTTGSYCTYQGFLKHSADVSLAVWTVMIALHTFIVVFLRWSMRRRSLFVMLCSGWLLVLLIVIIGPAGYKANKGPFYGINGYYCWISTTYGDERVALDLVWLFVGAGLSFLLYTLVFLSMRGNVTTSGIYFRRDSRIVRTIDEDSVAIARQMLIYPIAFTVLILPNAVVRFVAWSGTAVPDAVSTFADTVLLMCGLVDVLLFLLTRRVLPEHSVIPRGYSLYCWRRKDRDNNVQRSLSARPVVIDLNADLEKADEVVKDDGATLDDCPFKSAISPDESDDDSNEVTIRVQGEVIDRIHLQPGYEGPASPPGLAPQHFGYSPEYFGSKEEVVLESSRGMRVPDRHRESEAFASDLPPLPPSAHTAYGSPIPGSARFIGSPIRTGAITRFADEAATSARSPRTQEEYAAEQSRSMPGSEHSPRHKQEFSIPKPDRGVHFEEEIVRHFDELPAATPLRSAFLSDPRAASPLRSAREIYQSRVPTPVQSARNAYTDPTMPPISSAAPSSTDPYKVEAVRPSPRVATPEIRTADARLSQYRCRSPLLSSYRGEPSPTDSTGYTESDSDDEPFPSARSPAYRQYLGTPRSATFPSQQGPPLSAHEVNPPMSARLPAPSSKSKWPGKWPRWSRA</sequence>
<dbReference type="EMBL" id="KE504125">
    <property type="protein sequence ID" value="EPT04972.1"/>
    <property type="molecule type" value="Genomic_DNA"/>
</dbReference>
<reference evidence="8 9" key="1">
    <citation type="journal article" date="2012" name="Science">
        <title>The Paleozoic origin of enzymatic lignin decomposition reconstructed from 31 fungal genomes.</title>
        <authorList>
            <person name="Floudas D."/>
            <person name="Binder M."/>
            <person name="Riley R."/>
            <person name="Barry K."/>
            <person name="Blanchette R.A."/>
            <person name="Henrissat B."/>
            <person name="Martinez A.T."/>
            <person name="Otillar R."/>
            <person name="Spatafora J.W."/>
            <person name="Yadav J.S."/>
            <person name="Aerts A."/>
            <person name="Benoit I."/>
            <person name="Boyd A."/>
            <person name="Carlson A."/>
            <person name="Copeland A."/>
            <person name="Coutinho P.M."/>
            <person name="de Vries R.P."/>
            <person name="Ferreira P."/>
            <person name="Findley K."/>
            <person name="Foster B."/>
            <person name="Gaskell J."/>
            <person name="Glotzer D."/>
            <person name="Gorecki P."/>
            <person name="Heitman J."/>
            <person name="Hesse C."/>
            <person name="Hori C."/>
            <person name="Igarashi K."/>
            <person name="Jurgens J.A."/>
            <person name="Kallen N."/>
            <person name="Kersten P."/>
            <person name="Kohler A."/>
            <person name="Kuees U."/>
            <person name="Kumar T.K.A."/>
            <person name="Kuo A."/>
            <person name="LaButti K."/>
            <person name="Larrondo L.F."/>
            <person name="Lindquist E."/>
            <person name="Ling A."/>
            <person name="Lombard V."/>
            <person name="Lucas S."/>
            <person name="Lundell T."/>
            <person name="Martin R."/>
            <person name="McLaughlin D.J."/>
            <person name="Morgenstern I."/>
            <person name="Morin E."/>
            <person name="Murat C."/>
            <person name="Nagy L.G."/>
            <person name="Nolan M."/>
            <person name="Ohm R.A."/>
            <person name="Patyshakuliyeva A."/>
            <person name="Rokas A."/>
            <person name="Ruiz-Duenas F.J."/>
            <person name="Sabat G."/>
            <person name="Salamov A."/>
            <person name="Samejima M."/>
            <person name="Schmutz J."/>
            <person name="Slot J.C."/>
            <person name="St John F."/>
            <person name="Stenlid J."/>
            <person name="Sun H."/>
            <person name="Sun S."/>
            <person name="Syed K."/>
            <person name="Tsang A."/>
            <person name="Wiebenga A."/>
            <person name="Young D."/>
            <person name="Pisabarro A."/>
            <person name="Eastwood D.C."/>
            <person name="Martin F."/>
            <person name="Cullen D."/>
            <person name="Grigoriev I.V."/>
            <person name="Hibbett D.S."/>
        </authorList>
    </citation>
    <scope>NUCLEOTIDE SEQUENCE</scope>
    <source>
        <strain evidence="9">FP-58527</strain>
    </source>
</reference>
<dbReference type="Proteomes" id="UP000015241">
    <property type="component" value="Unassembled WGS sequence"/>
</dbReference>
<accession>S8EIH2</accession>
<keyword evidence="4 6" id="KW-0472">Membrane</keyword>
<feature type="transmembrane region" description="Helical" evidence="6">
    <location>
        <begin position="146"/>
        <end position="168"/>
    </location>
</feature>
<evidence type="ECO:0000256" key="4">
    <source>
        <dbReference type="ARBA" id="ARBA00023136"/>
    </source>
</evidence>
<dbReference type="PANTHER" id="PTHR23112">
    <property type="entry name" value="G PROTEIN-COUPLED RECEPTOR 157-RELATED"/>
    <property type="match status" value="1"/>
</dbReference>
<dbReference type="GO" id="GO:0004930">
    <property type="term" value="F:G protein-coupled receptor activity"/>
    <property type="evidence" value="ECO:0007669"/>
    <property type="project" value="TreeGrafter"/>
</dbReference>
<feature type="compositionally biased region" description="Basic and acidic residues" evidence="5">
    <location>
        <begin position="517"/>
        <end position="532"/>
    </location>
</feature>
<dbReference type="eggNOG" id="ENOG502RYZC">
    <property type="taxonomic scope" value="Eukaryota"/>
</dbReference>
<evidence type="ECO:0000256" key="5">
    <source>
        <dbReference type="SAM" id="MobiDB-lite"/>
    </source>
</evidence>
<dbReference type="PROSITE" id="PS50261">
    <property type="entry name" value="G_PROTEIN_RECEP_F2_4"/>
    <property type="match status" value="1"/>
</dbReference>
<dbReference type="GO" id="GO:0005886">
    <property type="term" value="C:plasma membrane"/>
    <property type="evidence" value="ECO:0007669"/>
    <property type="project" value="TreeGrafter"/>
</dbReference>
<comment type="subcellular location">
    <subcellularLocation>
        <location evidence="1">Membrane</location>
        <topology evidence="1">Multi-pass membrane protein</topology>
    </subcellularLocation>
</comment>
<dbReference type="OrthoDB" id="100006at2759"/>
<feature type="transmembrane region" description="Helical" evidence="6">
    <location>
        <begin position="252"/>
        <end position="272"/>
    </location>
</feature>
<feature type="compositionally biased region" description="Polar residues" evidence="5">
    <location>
        <begin position="577"/>
        <end position="587"/>
    </location>
</feature>
<evidence type="ECO:0000256" key="2">
    <source>
        <dbReference type="ARBA" id="ARBA00022692"/>
    </source>
</evidence>
<evidence type="ECO:0000256" key="1">
    <source>
        <dbReference type="ARBA" id="ARBA00004141"/>
    </source>
</evidence>
<evidence type="ECO:0000313" key="8">
    <source>
        <dbReference type="EMBL" id="EPT04972.1"/>
    </source>
</evidence>
<dbReference type="STRING" id="743788.S8EIH2"/>
<gene>
    <name evidence="8" type="ORF">FOMPIDRAFT_1039824</name>
</gene>
<name>S8EIH2_FOMSC</name>
<evidence type="ECO:0000313" key="9">
    <source>
        <dbReference type="Proteomes" id="UP000015241"/>
    </source>
</evidence>